<dbReference type="Pfam" id="PF01121">
    <property type="entry name" value="CoaE"/>
    <property type="match status" value="1"/>
</dbReference>
<dbReference type="GO" id="GO:0005737">
    <property type="term" value="C:cytoplasm"/>
    <property type="evidence" value="ECO:0007669"/>
    <property type="project" value="UniProtKB-SubCell"/>
</dbReference>
<proteinExistence type="inferred from homology"/>
<dbReference type="PROSITE" id="PS51219">
    <property type="entry name" value="DPCK"/>
    <property type="match status" value="1"/>
</dbReference>
<gene>
    <name evidence="3" type="primary">coaE</name>
    <name evidence="5" type="ORF">SAMN02745248_00725</name>
</gene>
<accession>A0A1M6LDW2</accession>
<dbReference type="Gene3D" id="3.40.50.300">
    <property type="entry name" value="P-loop containing nucleotide triphosphate hydrolases"/>
    <property type="match status" value="1"/>
</dbReference>
<evidence type="ECO:0000256" key="3">
    <source>
        <dbReference type="HAMAP-Rule" id="MF_00376"/>
    </source>
</evidence>
<comment type="similarity">
    <text evidence="3">Belongs to the CoaE family.</text>
</comment>
<dbReference type="SUPFAM" id="SSF52540">
    <property type="entry name" value="P-loop containing nucleoside triphosphate hydrolases"/>
    <property type="match status" value="1"/>
</dbReference>
<dbReference type="NCBIfam" id="TIGR00152">
    <property type="entry name" value="dephospho-CoA kinase"/>
    <property type="match status" value="1"/>
</dbReference>
<dbReference type="EC" id="2.7.1.24" evidence="3 4"/>
<dbReference type="UniPathway" id="UPA00241">
    <property type="reaction ID" value="UER00356"/>
</dbReference>
<comment type="function">
    <text evidence="3">Catalyzes the phosphorylation of the 3'-hydroxyl group of dephosphocoenzyme A to form coenzyme A.</text>
</comment>
<dbReference type="EMBL" id="FRAD01000005">
    <property type="protein sequence ID" value="SHJ69403.1"/>
    <property type="molecule type" value="Genomic_DNA"/>
</dbReference>
<organism evidence="5 6">
    <name type="scientific">Hathewaya proteolytica DSM 3090</name>
    <dbReference type="NCBI Taxonomy" id="1121331"/>
    <lineage>
        <taxon>Bacteria</taxon>
        <taxon>Bacillati</taxon>
        <taxon>Bacillota</taxon>
        <taxon>Clostridia</taxon>
        <taxon>Eubacteriales</taxon>
        <taxon>Clostridiaceae</taxon>
        <taxon>Hathewaya</taxon>
    </lineage>
</organism>
<keyword evidence="3" id="KW-0963">Cytoplasm</keyword>
<comment type="subcellular location">
    <subcellularLocation>
        <location evidence="3">Cytoplasm</location>
    </subcellularLocation>
</comment>
<keyword evidence="3" id="KW-0173">Coenzyme A biosynthesis</keyword>
<keyword evidence="3 5" id="KW-0418">Kinase</keyword>
<dbReference type="CDD" id="cd02022">
    <property type="entry name" value="DPCK"/>
    <property type="match status" value="1"/>
</dbReference>
<feature type="binding site" evidence="3">
    <location>
        <begin position="11"/>
        <end position="16"/>
    </location>
    <ligand>
        <name>ATP</name>
        <dbReference type="ChEBI" id="CHEBI:30616"/>
    </ligand>
</feature>
<dbReference type="GO" id="GO:0015937">
    <property type="term" value="P:coenzyme A biosynthetic process"/>
    <property type="evidence" value="ECO:0007669"/>
    <property type="project" value="UniProtKB-UniRule"/>
</dbReference>
<sequence length="198" mass="22636">MIKIGLTGSIGSGKSSISSYLKDKGVCVIDADIISREIYEIYSDLVLKIREAFGCEYVENGVLNRKKMASLVFSQKDKKSMLESIVMPYIFHEIDLRMKSAENRGEKCCVLDAPTLMENNLHEKMDYNILVYCNLEKEIERVMKRDGICRDDVLKRLACQLSVEEKMKKSDFILDNSFSLEDTYASLKKIFSEIGVEI</sequence>
<keyword evidence="6" id="KW-1185">Reference proteome</keyword>
<keyword evidence="2 3" id="KW-0067">ATP-binding</keyword>
<dbReference type="HAMAP" id="MF_00376">
    <property type="entry name" value="Dephospho_CoA_kinase"/>
    <property type="match status" value="1"/>
</dbReference>
<dbReference type="InterPro" id="IPR001977">
    <property type="entry name" value="Depp_CoAkinase"/>
</dbReference>
<dbReference type="AlphaFoldDB" id="A0A1M6LDW2"/>
<dbReference type="Proteomes" id="UP000183952">
    <property type="component" value="Unassembled WGS sequence"/>
</dbReference>
<comment type="pathway">
    <text evidence="3">Cofactor biosynthesis; coenzyme A biosynthesis; CoA from (R)-pantothenate: step 5/5.</text>
</comment>
<dbReference type="PANTHER" id="PTHR10695">
    <property type="entry name" value="DEPHOSPHO-COA KINASE-RELATED"/>
    <property type="match status" value="1"/>
</dbReference>
<evidence type="ECO:0000256" key="1">
    <source>
        <dbReference type="ARBA" id="ARBA00022741"/>
    </source>
</evidence>
<dbReference type="OrthoDB" id="9812943at2"/>
<reference evidence="5 6" key="1">
    <citation type="submission" date="2016-11" db="EMBL/GenBank/DDBJ databases">
        <authorList>
            <person name="Jaros S."/>
            <person name="Januszkiewicz K."/>
            <person name="Wedrychowicz H."/>
        </authorList>
    </citation>
    <scope>NUCLEOTIDE SEQUENCE [LARGE SCALE GENOMIC DNA]</scope>
    <source>
        <strain evidence="5 6">DSM 3090</strain>
    </source>
</reference>
<name>A0A1M6LDW2_9CLOT</name>
<evidence type="ECO:0000256" key="4">
    <source>
        <dbReference type="NCBIfam" id="TIGR00152"/>
    </source>
</evidence>
<protein>
    <recommendedName>
        <fullName evidence="3 4">Dephospho-CoA kinase</fullName>
        <ecNumber evidence="3 4">2.7.1.24</ecNumber>
    </recommendedName>
    <alternativeName>
        <fullName evidence="3">Dephosphocoenzyme A kinase</fullName>
    </alternativeName>
</protein>
<evidence type="ECO:0000313" key="6">
    <source>
        <dbReference type="Proteomes" id="UP000183952"/>
    </source>
</evidence>
<keyword evidence="1 3" id="KW-0547">Nucleotide-binding</keyword>
<dbReference type="GO" id="GO:0005524">
    <property type="term" value="F:ATP binding"/>
    <property type="evidence" value="ECO:0007669"/>
    <property type="project" value="UniProtKB-UniRule"/>
</dbReference>
<evidence type="ECO:0000256" key="2">
    <source>
        <dbReference type="ARBA" id="ARBA00022840"/>
    </source>
</evidence>
<dbReference type="STRING" id="1121331.SAMN02745248_00725"/>
<dbReference type="InterPro" id="IPR027417">
    <property type="entry name" value="P-loop_NTPase"/>
</dbReference>
<dbReference type="PANTHER" id="PTHR10695:SF46">
    <property type="entry name" value="BIFUNCTIONAL COENZYME A SYNTHASE-RELATED"/>
    <property type="match status" value="1"/>
</dbReference>
<keyword evidence="3" id="KW-0808">Transferase</keyword>
<evidence type="ECO:0000313" key="5">
    <source>
        <dbReference type="EMBL" id="SHJ69403.1"/>
    </source>
</evidence>
<dbReference type="GO" id="GO:0004140">
    <property type="term" value="F:dephospho-CoA kinase activity"/>
    <property type="evidence" value="ECO:0007669"/>
    <property type="project" value="UniProtKB-UniRule"/>
</dbReference>
<comment type="catalytic activity">
    <reaction evidence="3">
        <text>3'-dephospho-CoA + ATP = ADP + CoA + H(+)</text>
        <dbReference type="Rhea" id="RHEA:18245"/>
        <dbReference type="ChEBI" id="CHEBI:15378"/>
        <dbReference type="ChEBI" id="CHEBI:30616"/>
        <dbReference type="ChEBI" id="CHEBI:57287"/>
        <dbReference type="ChEBI" id="CHEBI:57328"/>
        <dbReference type="ChEBI" id="CHEBI:456216"/>
        <dbReference type="EC" id="2.7.1.24"/>
    </reaction>
</comment>
<dbReference type="RefSeq" id="WP_072902451.1">
    <property type="nucleotide sequence ID" value="NZ_FRAD01000005.1"/>
</dbReference>